<dbReference type="AlphaFoldDB" id="A0A2X2L346"/>
<name>A0A2X2L346_SPHMU</name>
<dbReference type="Proteomes" id="UP000251241">
    <property type="component" value="Unassembled WGS sequence"/>
</dbReference>
<protein>
    <submittedName>
        <fullName evidence="1">Uncharacterized protein</fullName>
    </submittedName>
</protein>
<accession>A0A2X2L346</accession>
<reference evidence="1 2" key="1">
    <citation type="submission" date="2018-06" db="EMBL/GenBank/DDBJ databases">
        <authorList>
            <consortium name="Pathogen Informatics"/>
            <person name="Doyle S."/>
        </authorList>
    </citation>
    <scope>NUCLEOTIDE SEQUENCE [LARGE SCALE GENOMIC DNA]</scope>
    <source>
        <strain evidence="1 2">NCTC11343</strain>
    </source>
</reference>
<evidence type="ECO:0000313" key="2">
    <source>
        <dbReference type="Proteomes" id="UP000251241"/>
    </source>
</evidence>
<sequence>MGKSALFKGKNSDLNYTCAFLLDPITVTYTKIDVNPTSDQIKTAYQNCYNPLQVNPF</sequence>
<organism evidence="1 2">
    <name type="scientific">Sphingobacterium multivorum</name>
    <dbReference type="NCBI Taxonomy" id="28454"/>
    <lineage>
        <taxon>Bacteria</taxon>
        <taxon>Pseudomonadati</taxon>
        <taxon>Bacteroidota</taxon>
        <taxon>Sphingobacteriia</taxon>
        <taxon>Sphingobacteriales</taxon>
        <taxon>Sphingobacteriaceae</taxon>
        <taxon>Sphingobacterium</taxon>
    </lineage>
</organism>
<evidence type="ECO:0000313" key="1">
    <source>
        <dbReference type="EMBL" id="SPZ83650.1"/>
    </source>
</evidence>
<gene>
    <name evidence="1" type="ORF">NCTC11343_00169</name>
</gene>
<proteinExistence type="predicted"/>
<dbReference type="EMBL" id="UAUU01000002">
    <property type="protein sequence ID" value="SPZ83650.1"/>
    <property type="molecule type" value="Genomic_DNA"/>
</dbReference>